<protein>
    <recommendedName>
        <fullName evidence="3">Chromatin protein Cren7</fullName>
    </recommendedName>
</protein>
<dbReference type="RefSeq" id="WP_012609105.1">
    <property type="nucleotide sequence ID" value="NC_011766.1"/>
</dbReference>
<dbReference type="GeneID" id="7171678"/>
<evidence type="ECO:0008006" key="3">
    <source>
        <dbReference type="Google" id="ProtNLM"/>
    </source>
</evidence>
<accession>B8D6N3</accession>
<dbReference type="EMBL" id="CP001140">
    <property type="protein sequence ID" value="ACL11764.1"/>
    <property type="molecule type" value="Genomic_DNA"/>
</dbReference>
<evidence type="ECO:0000313" key="2">
    <source>
        <dbReference type="Proteomes" id="UP000006903"/>
    </source>
</evidence>
<organism evidence="1 2">
    <name type="scientific">Desulfurococcus amylolyticus (strain DSM 18924 / JCM 16383 / VKM B-2413 / 1221n)</name>
    <name type="common">Desulfurococcus kamchatkensis</name>
    <dbReference type="NCBI Taxonomy" id="490899"/>
    <lineage>
        <taxon>Archaea</taxon>
        <taxon>Thermoproteota</taxon>
        <taxon>Thermoprotei</taxon>
        <taxon>Desulfurococcales</taxon>
        <taxon>Desulfurococcaceae</taxon>
        <taxon>Desulfurococcus</taxon>
    </lineage>
</organism>
<dbReference type="AlphaFoldDB" id="B8D6N3"/>
<proteinExistence type="predicted"/>
<dbReference type="KEGG" id="dka:DKAM_1438"/>
<sequence>MSKQPQLKCPKCDSNEVDVERTWQLTSPLPDTQGRITITIMGVVKCRRCGYKWRGVVSKLKVGGGKVEIEGEKMSKVIEGGEEPRPPKEIILDIDDIMNEE</sequence>
<gene>
    <name evidence="1" type="ordered locus">DKAM_1438</name>
</gene>
<dbReference type="HOGENOM" id="CLU_2177997_0_0_2"/>
<evidence type="ECO:0000313" key="1">
    <source>
        <dbReference type="EMBL" id="ACL11764.1"/>
    </source>
</evidence>
<dbReference type="Proteomes" id="UP000006903">
    <property type="component" value="Chromosome"/>
</dbReference>
<reference evidence="1 2" key="1">
    <citation type="journal article" date="2009" name="J. Bacteriol.">
        <title>Complete genome sequence of the anaerobic, protein-degrading hyperthermophilic crenarchaeon Desulfurococcus kamchatkensis.</title>
        <authorList>
            <person name="Ravin N.V."/>
            <person name="Mardanov A.V."/>
            <person name="Beletsky A.V."/>
            <person name="Kublanov I.V."/>
            <person name="Kolganova T.V."/>
            <person name="Lebedinsky A.V."/>
            <person name="Chernyh N.A."/>
            <person name="Bonch-Osmolovskaya E.A."/>
            <person name="Skryabin K.G."/>
        </authorList>
    </citation>
    <scope>NUCLEOTIDE SEQUENCE [LARGE SCALE GENOMIC DNA]</scope>
    <source>
        <strain evidence="2">DSM 18924 / JCM 16383 / VKM B-2413 / 1221n</strain>
    </source>
</reference>
<dbReference type="eggNOG" id="arCOG04323">
    <property type="taxonomic scope" value="Archaea"/>
</dbReference>
<dbReference type="STRING" id="490899.DKAM_1438"/>
<name>B8D6N3_DESA1</name>